<keyword evidence="1" id="KW-0533">Nickel</keyword>
<feature type="binding site" evidence="1">
    <location>
        <position position="143"/>
    </location>
    <ligand>
        <name>Ni(2+)</name>
        <dbReference type="ChEBI" id="CHEBI:49786"/>
    </ligand>
</feature>
<keyword evidence="1" id="KW-0479">Metal-binding</keyword>
<accession>A0A4V3ERR3</accession>
<dbReference type="GO" id="GO:0046872">
    <property type="term" value="F:metal ion binding"/>
    <property type="evidence" value="ECO:0007669"/>
    <property type="project" value="UniProtKB-KW"/>
</dbReference>
<feature type="binding site" evidence="1">
    <location>
        <position position="76"/>
    </location>
    <ligand>
        <name>Ni(2+)</name>
        <dbReference type="ChEBI" id="CHEBI:49786"/>
    </ligand>
</feature>
<dbReference type="Proteomes" id="UP000295325">
    <property type="component" value="Unassembled WGS sequence"/>
</dbReference>
<name>A0A4V3ERR3_9CLOT</name>
<dbReference type="Gene3D" id="3.30.1340.20">
    <property type="entry name" value="3H domain"/>
    <property type="match status" value="1"/>
</dbReference>
<dbReference type="OrthoDB" id="9792661at2"/>
<evidence type="ECO:0000256" key="1">
    <source>
        <dbReference type="PIRSR" id="PIRSR037847-1"/>
    </source>
</evidence>
<feature type="domain" description="Helix-turn-helix type 11" evidence="3">
    <location>
        <begin position="6"/>
        <end position="59"/>
    </location>
</feature>
<dbReference type="InterPro" id="IPR013196">
    <property type="entry name" value="HTH_11"/>
</dbReference>
<feature type="binding site" evidence="1">
    <location>
        <position position="84"/>
    </location>
    <ligand>
        <name>Ni(2+)</name>
        <dbReference type="ChEBI" id="CHEBI:49786"/>
    </ligand>
</feature>
<comment type="caution">
    <text evidence="4">The sequence shown here is derived from an EMBL/GenBank/DDBJ whole genome shotgun (WGS) entry which is preliminary data.</text>
</comment>
<dbReference type="Gene3D" id="1.10.10.10">
    <property type="entry name" value="Winged helix-like DNA-binding domain superfamily/Winged helix DNA-binding domain"/>
    <property type="match status" value="1"/>
</dbReference>
<organism evidence="4 5">
    <name type="scientific">Fonticella tunisiensis</name>
    <dbReference type="NCBI Taxonomy" id="1096341"/>
    <lineage>
        <taxon>Bacteria</taxon>
        <taxon>Bacillati</taxon>
        <taxon>Bacillota</taxon>
        <taxon>Clostridia</taxon>
        <taxon>Eubacteriales</taxon>
        <taxon>Clostridiaceae</taxon>
        <taxon>Fonticella</taxon>
    </lineage>
</organism>
<evidence type="ECO:0000259" key="3">
    <source>
        <dbReference type="Pfam" id="PF08279"/>
    </source>
</evidence>
<dbReference type="InterPro" id="IPR036388">
    <property type="entry name" value="WH-like_DNA-bd_sf"/>
</dbReference>
<dbReference type="PIRSF" id="PIRSF037847">
    <property type="entry name" value="NiaR"/>
    <property type="match status" value="1"/>
</dbReference>
<proteinExistence type="predicted"/>
<dbReference type="InterPro" id="IPR026043">
    <property type="entry name" value="NadR"/>
</dbReference>
<dbReference type="EMBL" id="SOAZ01000042">
    <property type="protein sequence ID" value="TDT45993.1"/>
    <property type="molecule type" value="Genomic_DNA"/>
</dbReference>
<dbReference type="Pfam" id="PF02829">
    <property type="entry name" value="3H"/>
    <property type="match status" value="1"/>
</dbReference>
<feature type="domain" description="3H" evidence="2">
    <location>
        <begin position="72"/>
        <end position="168"/>
    </location>
</feature>
<dbReference type="Pfam" id="PF08279">
    <property type="entry name" value="HTH_11"/>
    <property type="match status" value="1"/>
</dbReference>
<gene>
    <name evidence="4" type="ORF">EDD71_14213</name>
</gene>
<evidence type="ECO:0000313" key="4">
    <source>
        <dbReference type="EMBL" id="TDT45993.1"/>
    </source>
</evidence>
<dbReference type="InterPro" id="IPR035922">
    <property type="entry name" value="3H_dom_sf"/>
</dbReference>
<dbReference type="InterPro" id="IPR004173">
    <property type="entry name" value="3H_domain"/>
</dbReference>
<protein>
    <recommendedName>
        <fullName evidence="6">Transcriptional regulator</fullName>
    </recommendedName>
</protein>
<dbReference type="PANTHER" id="PTHR40068:SF1">
    <property type="entry name" value="TRANSCRIPTION REPRESSOR NIAR-RELATED"/>
    <property type="match status" value="1"/>
</dbReference>
<keyword evidence="5" id="KW-1185">Reference proteome</keyword>
<dbReference type="RefSeq" id="WP_133629441.1">
    <property type="nucleotide sequence ID" value="NZ_SOAZ01000042.1"/>
</dbReference>
<dbReference type="PANTHER" id="PTHR40068">
    <property type="entry name" value="TRANSCRIPTION REPRESSOR NIAR-RELATED"/>
    <property type="match status" value="1"/>
</dbReference>
<dbReference type="InterPro" id="IPR036390">
    <property type="entry name" value="WH_DNA-bd_sf"/>
</dbReference>
<evidence type="ECO:0000259" key="2">
    <source>
        <dbReference type="Pfam" id="PF02829"/>
    </source>
</evidence>
<dbReference type="SUPFAM" id="SSF75500">
    <property type="entry name" value="Putative transcriptional regulator TM1602, C-terminal domain"/>
    <property type="match status" value="1"/>
</dbReference>
<sequence>MKGDDRRRSILNLLKGSRDPIKGSELSTKLNVTRQVIVQDIALLRAEGNDIIATPQGYILLQGALGGVKRVVAVKHSEHEVEDELKTIISLGGKVIDVTIEHKIYGEITGKLMLKSIYDLEQFIEKLNKNNSKPLLQLTGGVHLHTIEADGEEIMDSIISRLEEKGYLISQEV</sequence>
<reference evidence="4 5" key="1">
    <citation type="submission" date="2019-03" db="EMBL/GenBank/DDBJ databases">
        <title>Genomic Encyclopedia of Type Strains, Phase IV (KMG-IV): sequencing the most valuable type-strain genomes for metagenomic binning, comparative biology and taxonomic classification.</title>
        <authorList>
            <person name="Goeker M."/>
        </authorList>
    </citation>
    <scope>NUCLEOTIDE SEQUENCE [LARGE SCALE GENOMIC DNA]</scope>
    <source>
        <strain evidence="4 5">DSM 24455</strain>
    </source>
</reference>
<feature type="binding site" evidence="1">
    <location>
        <position position="145"/>
    </location>
    <ligand>
        <name>Ni(2+)</name>
        <dbReference type="ChEBI" id="CHEBI:49786"/>
    </ligand>
</feature>
<dbReference type="SUPFAM" id="SSF46785">
    <property type="entry name" value="Winged helix' DNA-binding domain"/>
    <property type="match status" value="1"/>
</dbReference>
<dbReference type="AlphaFoldDB" id="A0A4V3ERR3"/>
<evidence type="ECO:0000313" key="5">
    <source>
        <dbReference type="Proteomes" id="UP000295325"/>
    </source>
</evidence>
<evidence type="ECO:0008006" key="6">
    <source>
        <dbReference type="Google" id="ProtNLM"/>
    </source>
</evidence>